<dbReference type="Proteomes" id="UP000001444">
    <property type="component" value="Chromosome"/>
</dbReference>
<organism evidence="1 2">
    <name type="scientific">Streptomyces scabiei (strain 87.22)</name>
    <dbReference type="NCBI Taxonomy" id="680198"/>
    <lineage>
        <taxon>Bacteria</taxon>
        <taxon>Bacillati</taxon>
        <taxon>Actinomycetota</taxon>
        <taxon>Actinomycetes</taxon>
        <taxon>Kitasatosporales</taxon>
        <taxon>Streptomycetaceae</taxon>
        <taxon>Streptomyces</taxon>
    </lineage>
</organism>
<name>C9Z6A8_STRSW</name>
<gene>
    <name evidence="1" type="ordered locus">SCAB_88421</name>
</gene>
<dbReference type="EMBL" id="FN554889">
    <property type="protein sequence ID" value="CBG75778.1"/>
    <property type="molecule type" value="Genomic_DNA"/>
</dbReference>
<sequence>MMDVEAFWSETVHRAHERVTGEPDRLGRALEASPEPDLQFSACTTWLPPFGRRWPRSRLSSGVIDFGPSG</sequence>
<keyword evidence="2" id="KW-1185">Reference proteome</keyword>
<dbReference type="KEGG" id="scb:SCAB_88421"/>
<dbReference type="AlphaFoldDB" id="C9Z6A8"/>
<protein>
    <submittedName>
        <fullName evidence="1">Uncharacterized protein</fullName>
    </submittedName>
</protein>
<accession>C9Z6A8</accession>
<dbReference type="STRING" id="680198.SCAB_88421"/>
<evidence type="ECO:0000313" key="2">
    <source>
        <dbReference type="Proteomes" id="UP000001444"/>
    </source>
</evidence>
<reference evidence="1 2" key="1">
    <citation type="journal article" date="2010" name="Mol. Plant Microbe Interact.">
        <title>Streptomyces scabies 87-22 contains a coronafacic acid-like biosynthetic cluster that contributes to plant-microbe interactions.</title>
        <authorList>
            <person name="Bignell D.R."/>
            <person name="Seipke R.F."/>
            <person name="Huguet-Tapia J.C."/>
            <person name="Chambers A.H."/>
            <person name="Parry R.J."/>
            <person name="Loria R."/>
        </authorList>
    </citation>
    <scope>NUCLEOTIDE SEQUENCE [LARGE SCALE GENOMIC DNA]</scope>
    <source>
        <strain evidence="1 2">87.22</strain>
    </source>
</reference>
<evidence type="ECO:0000313" key="1">
    <source>
        <dbReference type="EMBL" id="CBG75778.1"/>
    </source>
</evidence>
<dbReference type="HOGENOM" id="CLU_2756278_0_0_11"/>
<proteinExistence type="predicted"/>